<evidence type="ECO:0000313" key="17">
    <source>
        <dbReference type="EMBL" id="HEW64474.1"/>
    </source>
</evidence>
<feature type="binding site" evidence="14">
    <location>
        <position position="429"/>
    </location>
    <ligand>
        <name>ATP</name>
        <dbReference type="ChEBI" id="CHEBI:30616"/>
    </ligand>
</feature>
<keyword evidence="4 14" id="KW-0132">Cell division</keyword>
<feature type="binding site" evidence="14">
    <location>
        <position position="282"/>
    </location>
    <ligand>
        <name>ATP</name>
        <dbReference type="ChEBI" id="CHEBI:30616"/>
    </ligand>
</feature>
<dbReference type="InterPro" id="IPR012309">
    <property type="entry name" value="DNA_ligase_ATP-dep_C"/>
</dbReference>
<keyword evidence="11 14" id="KW-0233">DNA recombination</keyword>
<dbReference type="InterPro" id="IPR016059">
    <property type="entry name" value="DNA_ligase_ATP-dep_CS"/>
</dbReference>
<dbReference type="OMA" id="WIKYKRD"/>
<evidence type="ECO:0000256" key="10">
    <source>
        <dbReference type="ARBA" id="ARBA00022842"/>
    </source>
</evidence>
<dbReference type="GO" id="GO:0006273">
    <property type="term" value="P:lagging strand elongation"/>
    <property type="evidence" value="ECO:0007669"/>
    <property type="project" value="TreeGrafter"/>
</dbReference>
<dbReference type="InterPro" id="IPR000977">
    <property type="entry name" value="DNA_ligase_ATP-dep"/>
</dbReference>
<keyword evidence="6 14" id="KW-0479">Metal-binding</keyword>
<dbReference type="InterPro" id="IPR012340">
    <property type="entry name" value="NA-bd_OB-fold"/>
</dbReference>
<dbReference type="Pfam" id="PF01068">
    <property type="entry name" value="DNA_ligase_A_M"/>
    <property type="match status" value="1"/>
</dbReference>
<dbReference type="FunFam" id="1.10.3260.10:FF:000007">
    <property type="entry name" value="DNA ligase"/>
    <property type="match status" value="1"/>
</dbReference>
<keyword evidence="9 14" id="KW-0067">ATP-binding</keyword>
<evidence type="ECO:0000259" key="16">
    <source>
        <dbReference type="PROSITE" id="PS50160"/>
    </source>
</evidence>
<protein>
    <recommendedName>
        <fullName evidence="2 14">DNA ligase</fullName>
        <ecNumber evidence="14">6.5.1.1</ecNumber>
    </recommendedName>
    <alternativeName>
        <fullName evidence="14">Polydeoxyribonucleotide synthase [ATP]</fullName>
    </alternativeName>
</protein>
<keyword evidence="8 14" id="KW-0227">DNA damage</keyword>
<comment type="function">
    <text evidence="14">DNA ligase that seals nicks in double-stranded DNA during DNA replication, DNA recombination and DNA repair.</text>
</comment>
<keyword evidence="3 14" id="KW-0436">Ligase</keyword>
<dbReference type="FunFam" id="3.30.470.30:FF:000012">
    <property type="entry name" value="Probable DNA ligase"/>
    <property type="match status" value="1"/>
</dbReference>
<dbReference type="PROSITE" id="PS50160">
    <property type="entry name" value="DNA_LIGASE_A3"/>
    <property type="match status" value="1"/>
</dbReference>
<comment type="caution">
    <text evidence="19">The sequence shown here is derived from an EMBL/GenBank/DDBJ whole genome shotgun (WGS) entry which is preliminary data.</text>
</comment>
<evidence type="ECO:0000313" key="19">
    <source>
        <dbReference type="EMBL" id="PMB75544.1"/>
    </source>
</evidence>
<dbReference type="FunFam" id="2.40.50.140:FF:000062">
    <property type="entry name" value="DNA ligase"/>
    <property type="match status" value="1"/>
</dbReference>
<organism evidence="19 20">
    <name type="scientific">Fervidicoccus fontis</name>
    <dbReference type="NCBI Taxonomy" id="683846"/>
    <lineage>
        <taxon>Archaea</taxon>
        <taxon>Thermoproteota</taxon>
        <taxon>Thermoprotei</taxon>
        <taxon>Fervidicoccales</taxon>
        <taxon>Fervidicoccaceae</taxon>
        <taxon>Fervidicoccus</taxon>
    </lineage>
</organism>
<evidence type="ECO:0000256" key="2">
    <source>
        <dbReference type="ARBA" id="ARBA00013308"/>
    </source>
</evidence>
<feature type="binding site" evidence="14">
    <location>
        <position position="352"/>
    </location>
    <ligand>
        <name>ATP</name>
        <dbReference type="ChEBI" id="CHEBI:30616"/>
    </ligand>
</feature>
<dbReference type="PROSITE" id="PS00333">
    <property type="entry name" value="DNA_LIGASE_A2"/>
    <property type="match status" value="1"/>
</dbReference>
<feature type="binding site" evidence="14">
    <location>
        <position position="435"/>
    </location>
    <ligand>
        <name>ATP</name>
        <dbReference type="ChEBI" id="CHEBI:30616"/>
    </ligand>
</feature>
<dbReference type="PANTHER" id="PTHR45674">
    <property type="entry name" value="DNA LIGASE 1/3 FAMILY MEMBER"/>
    <property type="match status" value="1"/>
</dbReference>
<evidence type="ECO:0000256" key="13">
    <source>
        <dbReference type="ARBA" id="ARBA00023306"/>
    </source>
</evidence>
<dbReference type="HAMAP" id="MF_00407">
    <property type="entry name" value="DNA_ligase"/>
    <property type="match status" value="1"/>
</dbReference>
<evidence type="ECO:0000256" key="15">
    <source>
        <dbReference type="RuleBase" id="RU004196"/>
    </source>
</evidence>
<dbReference type="InterPro" id="IPR050191">
    <property type="entry name" value="ATP-dep_DNA_ligase"/>
</dbReference>
<keyword evidence="7 14" id="KW-0547">Nucleotide-binding</keyword>
<reference evidence="18" key="3">
    <citation type="submission" date="2020-10" db="EMBL/GenBank/DDBJ databases">
        <title>Fervidococcus fontis strain 3639Fd - the first crenarchaeon capable of growth on lipids.</title>
        <authorList>
            <person name="Kochetkova T.V."/>
            <person name="Elcheninov A.G."/>
            <person name="Toschakov S.V."/>
            <person name="Kublanov I.V."/>
        </authorList>
    </citation>
    <scope>NUCLEOTIDE SEQUENCE</scope>
    <source>
        <strain evidence="18">3639Fd</strain>
    </source>
</reference>
<comment type="cofactor">
    <cofactor evidence="14">
        <name>Mg(2+)</name>
        <dbReference type="ChEBI" id="CHEBI:18420"/>
    </cofactor>
</comment>
<dbReference type="AlphaFoldDB" id="A0A2J6N2G8"/>
<dbReference type="CDD" id="cd07901">
    <property type="entry name" value="Adenylation_DNA_ligase_Arch_LigB"/>
    <property type="match status" value="1"/>
</dbReference>
<dbReference type="Proteomes" id="UP000237153">
    <property type="component" value="Unassembled WGS sequence"/>
</dbReference>
<feature type="binding site" evidence="14">
    <location>
        <position position="312"/>
    </location>
    <ligand>
        <name>ATP</name>
        <dbReference type="ChEBI" id="CHEBI:30616"/>
    </ligand>
</feature>
<dbReference type="InterPro" id="IPR022865">
    <property type="entry name" value="DNA_ligae_ATP-dep_bac/arc"/>
</dbReference>
<dbReference type="EMBL" id="DSFH01000068">
    <property type="protein sequence ID" value="HEW64474.1"/>
    <property type="molecule type" value="Genomic_DNA"/>
</dbReference>
<evidence type="ECO:0000256" key="11">
    <source>
        <dbReference type="ARBA" id="ARBA00023172"/>
    </source>
</evidence>
<comment type="similarity">
    <text evidence="1 14 15">Belongs to the ATP-dependent DNA ligase family.</text>
</comment>
<evidence type="ECO:0000256" key="14">
    <source>
        <dbReference type="HAMAP-Rule" id="MF_00407"/>
    </source>
</evidence>
<keyword evidence="5 14" id="KW-0235">DNA replication</keyword>
<feature type="binding site" evidence="14">
    <location>
        <position position="260"/>
    </location>
    <ligand>
        <name>ATP</name>
        <dbReference type="ChEBI" id="CHEBI:30616"/>
    </ligand>
</feature>
<evidence type="ECO:0000313" key="18">
    <source>
        <dbReference type="EMBL" id="MBE9391744.1"/>
    </source>
</evidence>
<sequence>MDFEIIARTFDALEKISSRIALTNALVDLFKQTSKDEVKIVVYLIQGRLWPDWKGMPEIGVAEKLLIKAASIALNVKEEQINKIYKEVGDLGKAIEQIKASKDATAGTLTSFLGVQKKEKLSVKKIYESFVKIATAEGEGSRDIKLRVLAGLLKDAQPIEARFIVRFVEGRLRINIGDATVMDALSIAFTGTDANRPIIERAYNLRADLGDIAEILVKDGINALQNITPKVGIPIRPMLAERHNDPKVMLEKVGGKAYVEYKYDGERAQIHKSNDEITIFSRRLENITHQYPDVVEYSRKYIKANEAIVEGEIVAIDPDTRELRPFQILMTRKRKHDITKMMKEVPVSVFLFDAIYVDGKDLTNFPLPERRKYLESVIAQSDDMQIAQYKYIDNAEDLEKMFYEAISNGAEGVMIKSISEKSIYQAGNRGWLWIKYKRDYRSEMSDSVDLVVVGAFYGKGKRAGKLSTILVAGYDPDADVFRTVCKVGTGFTDEELDKMTEEFKGYIIDHKDPRVISEITPDVWLIPKKVVEVIGAELTLSPLHTCAKGEISKEAGLSIRFPRFINWRPDKGPEDATTCKELVEMYRMQLKQVEEEQNP</sequence>
<dbReference type="InterPro" id="IPR012308">
    <property type="entry name" value="DNA_ligase_ATP-dep_N"/>
</dbReference>
<dbReference type="SUPFAM" id="SSF50249">
    <property type="entry name" value="Nucleic acid-binding proteins"/>
    <property type="match status" value="1"/>
</dbReference>
<keyword evidence="10 14" id="KW-0460">Magnesium</keyword>
<reference evidence="17" key="2">
    <citation type="journal article" date="2020" name="mSystems">
        <title>Genome- and Community-Level Interaction Insights into Carbon Utilization and Element Cycling Functions of Hydrothermarchaeota in Hydrothermal Sediment.</title>
        <authorList>
            <person name="Zhou Z."/>
            <person name="Liu Y."/>
            <person name="Xu W."/>
            <person name="Pan J."/>
            <person name="Luo Z.H."/>
            <person name="Li M."/>
        </authorList>
    </citation>
    <scope>NUCLEOTIDE SEQUENCE [LARGE SCALE GENOMIC DNA]</scope>
    <source>
        <strain evidence="17">SpSt-1261</strain>
    </source>
</reference>
<dbReference type="GeneID" id="12449374"/>
<evidence type="ECO:0000313" key="20">
    <source>
        <dbReference type="Proteomes" id="UP000237153"/>
    </source>
</evidence>
<keyword evidence="12 14" id="KW-0234">DNA repair</keyword>
<evidence type="ECO:0000256" key="12">
    <source>
        <dbReference type="ARBA" id="ARBA00023204"/>
    </source>
</evidence>
<name>A0A2J6N2G8_9CREN</name>
<dbReference type="SUPFAM" id="SSF117018">
    <property type="entry name" value="ATP-dependent DNA ligase DNA-binding domain"/>
    <property type="match status" value="1"/>
</dbReference>
<dbReference type="SUPFAM" id="SSF56091">
    <property type="entry name" value="DNA ligase/mRNA capping enzyme, catalytic domain"/>
    <property type="match status" value="1"/>
</dbReference>
<dbReference type="RefSeq" id="WP_014557443.1">
    <property type="nucleotide sequence ID" value="NZ_DSFH01000068.1"/>
</dbReference>
<dbReference type="Proteomes" id="UP000886076">
    <property type="component" value="Unassembled WGS sequence"/>
</dbReference>
<dbReference type="InterPro" id="IPR012310">
    <property type="entry name" value="DNA_ligase_ATP-dep_cent"/>
</dbReference>
<dbReference type="PROSITE" id="PS00697">
    <property type="entry name" value="DNA_LIGASE_A1"/>
    <property type="match status" value="1"/>
</dbReference>
<dbReference type="GO" id="GO:0003677">
    <property type="term" value="F:DNA binding"/>
    <property type="evidence" value="ECO:0007669"/>
    <property type="project" value="InterPro"/>
</dbReference>
<dbReference type="GO" id="GO:0051301">
    <property type="term" value="P:cell division"/>
    <property type="evidence" value="ECO:0007669"/>
    <property type="project" value="UniProtKB-KW"/>
</dbReference>
<dbReference type="GO" id="GO:0003910">
    <property type="term" value="F:DNA ligase (ATP) activity"/>
    <property type="evidence" value="ECO:0007669"/>
    <property type="project" value="UniProtKB-UniRule"/>
</dbReference>
<dbReference type="EMBL" id="JADEZV010000007">
    <property type="protein sequence ID" value="MBE9391744.1"/>
    <property type="molecule type" value="Genomic_DNA"/>
</dbReference>
<gene>
    <name evidence="14" type="primary">lig</name>
    <name evidence="19" type="ORF">C0188_02845</name>
    <name evidence="17" type="ORF">ENO39_05430</name>
    <name evidence="18" type="ORF">IOK49_06660</name>
</gene>
<dbReference type="Gene3D" id="3.30.470.30">
    <property type="entry name" value="DNA ligase/mRNA capping enzyme"/>
    <property type="match status" value="1"/>
</dbReference>
<dbReference type="Proteomes" id="UP000652307">
    <property type="component" value="Unassembled WGS sequence"/>
</dbReference>
<proteinExistence type="inferred from homology"/>
<feature type="active site" description="N6-AMP-lysine intermediate" evidence="14">
    <location>
        <position position="262"/>
    </location>
</feature>
<dbReference type="NCBIfam" id="TIGR00574">
    <property type="entry name" value="dnl1"/>
    <property type="match status" value="1"/>
</dbReference>
<keyword evidence="13 14" id="KW-0131">Cell cycle</keyword>
<comment type="catalytic activity">
    <reaction evidence="14">
        <text>ATP + (deoxyribonucleotide)n-3'-hydroxyl + 5'-phospho-(deoxyribonucleotide)m = (deoxyribonucleotide)n+m + AMP + diphosphate.</text>
        <dbReference type="EC" id="6.5.1.1"/>
    </reaction>
</comment>
<accession>A0A2J6N2G8</accession>
<dbReference type="Pfam" id="PF04679">
    <property type="entry name" value="DNA_ligase_A_C"/>
    <property type="match status" value="1"/>
</dbReference>
<dbReference type="GO" id="GO:0006310">
    <property type="term" value="P:DNA recombination"/>
    <property type="evidence" value="ECO:0007669"/>
    <property type="project" value="UniProtKB-UniRule"/>
</dbReference>
<evidence type="ECO:0000256" key="3">
    <source>
        <dbReference type="ARBA" id="ARBA00022598"/>
    </source>
</evidence>
<dbReference type="CDD" id="cd07969">
    <property type="entry name" value="OBF_DNA_ligase_I"/>
    <property type="match status" value="1"/>
</dbReference>
<evidence type="ECO:0000256" key="5">
    <source>
        <dbReference type="ARBA" id="ARBA00022705"/>
    </source>
</evidence>
<feature type="domain" description="ATP-dependent DNA ligase family profile" evidence="16">
    <location>
        <begin position="340"/>
        <end position="475"/>
    </location>
</feature>
<dbReference type="InterPro" id="IPR036599">
    <property type="entry name" value="DNA_ligase_N_sf"/>
</dbReference>
<evidence type="ECO:0000256" key="4">
    <source>
        <dbReference type="ARBA" id="ARBA00022618"/>
    </source>
</evidence>
<reference evidence="19 20" key="1">
    <citation type="submission" date="2018-01" db="EMBL/GenBank/DDBJ databases">
        <title>Metagenomic assembled genomes from two thermal pools in the Uzon Caldera, Kamchatka, Russia.</title>
        <authorList>
            <person name="Wilkins L."/>
            <person name="Ettinger C."/>
        </authorList>
    </citation>
    <scope>NUCLEOTIDE SEQUENCE [LARGE SCALE GENOMIC DNA]</scope>
    <source>
        <strain evidence="19">ZAV-06</strain>
    </source>
</reference>
<feature type="binding site" evidence="14">
    <location>
        <position position="267"/>
    </location>
    <ligand>
        <name>ATP</name>
        <dbReference type="ChEBI" id="CHEBI:30616"/>
    </ligand>
</feature>
<evidence type="ECO:0000256" key="9">
    <source>
        <dbReference type="ARBA" id="ARBA00022840"/>
    </source>
</evidence>
<dbReference type="Gene3D" id="2.40.50.140">
    <property type="entry name" value="Nucleic acid-binding proteins"/>
    <property type="match status" value="1"/>
</dbReference>
<dbReference type="GO" id="GO:0046872">
    <property type="term" value="F:metal ion binding"/>
    <property type="evidence" value="ECO:0007669"/>
    <property type="project" value="UniProtKB-KW"/>
</dbReference>
<evidence type="ECO:0000256" key="6">
    <source>
        <dbReference type="ARBA" id="ARBA00022723"/>
    </source>
</evidence>
<dbReference type="Pfam" id="PF04675">
    <property type="entry name" value="DNA_ligase_A_N"/>
    <property type="match status" value="1"/>
</dbReference>
<dbReference type="GO" id="GO:0006281">
    <property type="term" value="P:DNA repair"/>
    <property type="evidence" value="ECO:0007669"/>
    <property type="project" value="UniProtKB-UniRule"/>
</dbReference>
<evidence type="ECO:0000256" key="1">
    <source>
        <dbReference type="ARBA" id="ARBA00007572"/>
    </source>
</evidence>
<dbReference type="EC" id="6.5.1.1" evidence="14"/>
<dbReference type="PANTHER" id="PTHR45674:SF4">
    <property type="entry name" value="DNA LIGASE 1"/>
    <property type="match status" value="1"/>
</dbReference>
<dbReference type="GO" id="GO:0005524">
    <property type="term" value="F:ATP binding"/>
    <property type="evidence" value="ECO:0007669"/>
    <property type="project" value="UniProtKB-UniRule"/>
</dbReference>
<dbReference type="EMBL" id="PNIM01000012">
    <property type="protein sequence ID" value="PMB75544.1"/>
    <property type="molecule type" value="Genomic_DNA"/>
</dbReference>
<evidence type="ECO:0000256" key="7">
    <source>
        <dbReference type="ARBA" id="ARBA00022741"/>
    </source>
</evidence>
<evidence type="ECO:0000256" key="8">
    <source>
        <dbReference type="ARBA" id="ARBA00022763"/>
    </source>
</evidence>
<dbReference type="GO" id="GO:0071897">
    <property type="term" value="P:DNA biosynthetic process"/>
    <property type="evidence" value="ECO:0007669"/>
    <property type="project" value="InterPro"/>
</dbReference>
<dbReference type="Gene3D" id="1.10.3260.10">
    <property type="entry name" value="DNA ligase, ATP-dependent, N-terminal domain"/>
    <property type="match status" value="1"/>
</dbReference>